<evidence type="ECO:0000313" key="1">
    <source>
        <dbReference type="EMBL" id="TMP88512.1"/>
    </source>
</evidence>
<name>A0A5S3Z8C5_9GAMM</name>
<evidence type="ECO:0000313" key="2">
    <source>
        <dbReference type="Proteomes" id="UP000305874"/>
    </source>
</evidence>
<dbReference type="RefSeq" id="WP_138547385.1">
    <property type="nucleotide sequence ID" value="NZ_PNCG01000002.1"/>
</dbReference>
<proteinExistence type="predicted"/>
<dbReference type="Proteomes" id="UP000305874">
    <property type="component" value="Unassembled WGS sequence"/>
</dbReference>
<reference evidence="2" key="2">
    <citation type="submission" date="2019-06" db="EMBL/GenBank/DDBJ databases">
        <title>Co-occurence of chitin degradation, pigmentation and bioactivity in marine Pseudoalteromonas.</title>
        <authorList>
            <person name="Sonnenschein E.C."/>
            <person name="Bech P.K."/>
        </authorList>
    </citation>
    <scope>NUCLEOTIDE SEQUENCE [LARGE SCALE GENOMIC DNA]</scope>
    <source>
        <strain evidence="2">S2897</strain>
    </source>
</reference>
<dbReference type="Pfam" id="PF09684">
    <property type="entry name" value="Tail_P2_I"/>
    <property type="match status" value="1"/>
</dbReference>
<protein>
    <submittedName>
        <fullName evidence="1">Phage tail protein</fullName>
    </submittedName>
</protein>
<sequence length="171" mass="19479">MSMSKLPVWLRGENAKALERAADAYWQSIEAALFSWLEQIDEEKAALEILDLLAWERDINRLDGEPVTLYAQRIKHAVVNAEDAGSNTGMMRIFERLGFGFVQVNDRVPGFDWDMVEIAMSETQSAGKQALIKEIIRSYGRTCRRYILSALSETYNIEAIGHIEYDKEVMG</sequence>
<dbReference type="AlphaFoldDB" id="A0A5S3Z8C5"/>
<dbReference type="EMBL" id="PNCG01000002">
    <property type="protein sequence ID" value="TMP88512.1"/>
    <property type="molecule type" value="Genomic_DNA"/>
</dbReference>
<dbReference type="InterPro" id="IPR006521">
    <property type="entry name" value="Tail_protein_I"/>
</dbReference>
<comment type="caution">
    <text evidence="1">The sequence shown here is derived from an EMBL/GenBank/DDBJ whole genome shotgun (WGS) entry which is preliminary data.</text>
</comment>
<accession>A0A5S3Z8C5</accession>
<reference evidence="1 2" key="1">
    <citation type="submission" date="2017-12" db="EMBL/GenBank/DDBJ databases">
        <authorList>
            <person name="Paulsen S."/>
            <person name="Gram L.K."/>
        </authorList>
    </citation>
    <scope>NUCLEOTIDE SEQUENCE [LARGE SCALE GENOMIC DNA]</scope>
    <source>
        <strain evidence="1 2">S2897</strain>
    </source>
</reference>
<gene>
    <name evidence="1" type="ORF">CWC05_03525</name>
</gene>
<organism evidence="1 2">
    <name type="scientific">Pseudoalteromonas ruthenica</name>
    <dbReference type="NCBI Taxonomy" id="151081"/>
    <lineage>
        <taxon>Bacteria</taxon>
        <taxon>Pseudomonadati</taxon>
        <taxon>Pseudomonadota</taxon>
        <taxon>Gammaproteobacteria</taxon>
        <taxon>Alteromonadales</taxon>
        <taxon>Pseudoalteromonadaceae</taxon>
        <taxon>Pseudoalteromonas</taxon>
    </lineage>
</organism>